<accession>A0A291RR94</accession>
<evidence type="ECO:0000313" key="2">
    <source>
        <dbReference type="Proteomes" id="UP000221961"/>
    </source>
</evidence>
<dbReference type="Proteomes" id="UP000221961">
    <property type="component" value="Chromosome"/>
</dbReference>
<dbReference type="EMBL" id="CP023778">
    <property type="protein sequence ID" value="ATL69768.1"/>
    <property type="molecule type" value="Genomic_DNA"/>
</dbReference>
<proteinExistence type="predicted"/>
<protein>
    <submittedName>
        <fullName evidence="1">Uncharacterized protein</fullName>
    </submittedName>
</protein>
<dbReference type="KEGG" id="ntp:CRH09_29945"/>
<sequence length="74" mass="8097">MSPEPEPTVSVSAAPAVSGDFVVDRAAAVVDLDHRWITGDQRVVREVIGRRAEVGACRPERHDRPGGYRAENCR</sequence>
<name>A0A291RR94_9NOCA</name>
<reference evidence="1 2" key="1">
    <citation type="submission" date="2017-10" db="EMBL/GenBank/DDBJ databases">
        <title>Comparative genomics between pathogenic Norcardia.</title>
        <authorList>
            <person name="Zeng L."/>
        </authorList>
    </citation>
    <scope>NUCLEOTIDE SEQUENCE [LARGE SCALE GENOMIC DNA]</scope>
    <source>
        <strain evidence="1 2">NC_YFY_NT001</strain>
    </source>
</reference>
<dbReference type="AlphaFoldDB" id="A0A291RR94"/>
<gene>
    <name evidence="1" type="ORF">CRH09_29945</name>
</gene>
<evidence type="ECO:0000313" key="1">
    <source>
        <dbReference type="EMBL" id="ATL69768.1"/>
    </source>
</evidence>
<organism evidence="1 2">
    <name type="scientific">Nocardia terpenica</name>
    <dbReference type="NCBI Taxonomy" id="455432"/>
    <lineage>
        <taxon>Bacteria</taxon>
        <taxon>Bacillati</taxon>
        <taxon>Actinomycetota</taxon>
        <taxon>Actinomycetes</taxon>
        <taxon>Mycobacteriales</taxon>
        <taxon>Nocardiaceae</taxon>
        <taxon>Nocardia</taxon>
    </lineage>
</organism>